<name>A0AAW8UA46_9ENTE</name>
<dbReference type="Gene3D" id="3.90.70.10">
    <property type="entry name" value="Cysteine proteinases"/>
    <property type="match status" value="1"/>
</dbReference>
<evidence type="ECO:0000313" key="5">
    <source>
        <dbReference type="Proteomes" id="UP001268577"/>
    </source>
</evidence>
<evidence type="ECO:0000313" key="4">
    <source>
        <dbReference type="EMBL" id="MDT2834594.1"/>
    </source>
</evidence>
<keyword evidence="2" id="KW-0732">Signal</keyword>
<feature type="chain" id="PRO_5043465718" evidence="2">
    <location>
        <begin position="25"/>
        <end position="752"/>
    </location>
</feature>
<comment type="caution">
    <text evidence="4">The sequence shown here is derived from an EMBL/GenBank/DDBJ whole genome shotgun (WGS) entry which is preliminary data.</text>
</comment>
<evidence type="ECO:0000256" key="2">
    <source>
        <dbReference type="SAM" id="SignalP"/>
    </source>
</evidence>
<sequence length="752" mass="85472">MKKYNLFLLALSSAFLLIPVNGLAIEDTISNDTSISSTQVTEQLTESKESSTTETTPTSSTEEIASQSSESQPEKLKEENIEANKNLSFSELSQYVNLNKKDQTILDKTGNNILGSTNDYFNQTLLAKSSAKHSNGKILYQLFNHSDKEIGYVFEDALTKVDGPEGSHYTLGAYATITDPNSSTLANFKGSKKFSQDKLINKTFFARGQYHHFNGQTYLSIFDAKGLWYGYVDQDQVTISSERQGSYVSFDKYITYSNKNYNTWSNFGWKYRLSGDKLVNKTLHARGIYYHYNGESYLSLYDQNGTWYGYVNQKATKLADGAQGIYHSYGKYVTFSNKNYDTWSSFQWNKRNSGQDLVNQTYLAKGIYHHANGNDYVSLYDNQNKWHGYVNQNAVKVADGKQGAYRAHNKYVSIKNPNYSTWQNFNWKKRDTTKNIHEKTLLAKGIYQHFNGDTYLSLFDSKGTWYGYLNQNATQETNRTGHAISINKYVSVRSKNYDLWRNLNFTASKGTTKNMLNKPYLAKVKYQHFNGSTYYSLYDQKNNWQGYINQSGVTEAAGNNSTYVMLNAPYYNQMEKINGRIAYMGCEAASLLQALHLKGYAKNYSLHPFIDVMPRSKDNNPNNGFSGNPYGNTYGVYHSIFPKPLTEWANKYAKGNAANISGSSLTQLNKELTNGNPIILYVTINFEKAEPLSKYHWGYGIDNAHVVTLDGYNSQTNTYHVSDPNAKGGYWVTKNKLQASYFANEKRAVVIK</sequence>
<reference evidence="4" key="1">
    <citation type="submission" date="2023-03" db="EMBL/GenBank/DDBJ databases">
        <authorList>
            <person name="Shen W."/>
            <person name="Cai J."/>
        </authorList>
    </citation>
    <scope>NUCLEOTIDE SEQUENCE</scope>
    <source>
        <strain evidence="4">P96-3</strain>
    </source>
</reference>
<feature type="region of interest" description="Disordered" evidence="1">
    <location>
        <begin position="42"/>
        <end position="76"/>
    </location>
</feature>
<accession>A0AAW8UA46</accession>
<dbReference type="EMBL" id="JARQBZ010000021">
    <property type="protein sequence ID" value="MDT2834594.1"/>
    <property type="molecule type" value="Genomic_DNA"/>
</dbReference>
<dbReference type="AlphaFoldDB" id="A0AAW8UA46"/>
<protein>
    <submittedName>
        <fullName evidence="4">C39 family peptidase</fullName>
    </submittedName>
</protein>
<dbReference type="InterPro" id="IPR039564">
    <property type="entry name" value="Peptidase_C39-like"/>
</dbReference>
<organism evidence="4 5">
    <name type="scientific">Vagococcus carniphilus</name>
    <dbReference type="NCBI Taxonomy" id="218144"/>
    <lineage>
        <taxon>Bacteria</taxon>
        <taxon>Bacillati</taxon>
        <taxon>Bacillota</taxon>
        <taxon>Bacilli</taxon>
        <taxon>Lactobacillales</taxon>
        <taxon>Enterococcaceae</taxon>
        <taxon>Vagococcus</taxon>
    </lineage>
</organism>
<dbReference type="PANTHER" id="PTHR37806:SF1">
    <property type="entry name" value="PEPTIDASE C39-LIKE DOMAIN-CONTAINING PROTEIN"/>
    <property type="match status" value="1"/>
</dbReference>
<dbReference type="Proteomes" id="UP001268577">
    <property type="component" value="Unassembled WGS sequence"/>
</dbReference>
<feature type="compositionally biased region" description="Low complexity" evidence="1">
    <location>
        <begin position="52"/>
        <end position="66"/>
    </location>
</feature>
<evidence type="ECO:0000259" key="3">
    <source>
        <dbReference type="Pfam" id="PF13529"/>
    </source>
</evidence>
<proteinExistence type="predicted"/>
<feature type="domain" description="Peptidase C39-like" evidence="3">
    <location>
        <begin position="566"/>
        <end position="725"/>
    </location>
</feature>
<gene>
    <name evidence="4" type="ORF">P7H70_11160</name>
</gene>
<dbReference type="SUPFAM" id="SSF82057">
    <property type="entry name" value="Prokaryotic SH3-related domain"/>
    <property type="match status" value="1"/>
</dbReference>
<dbReference type="PANTHER" id="PTHR37806">
    <property type="entry name" value="LMO0724 PROTEIN"/>
    <property type="match status" value="1"/>
</dbReference>
<dbReference type="Pfam" id="PF13529">
    <property type="entry name" value="Peptidase_C39_2"/>
    <property type="match status" value="1"/>
</dbReference>
<evidence type="ECO:0000256" key="1">
    <source>
        <dbReference type="SAM" id="MobiDB-lite"/>
    </source>
</evidence>
<feature type="signal peptide" evidence="2">
    <location>
        <begin position="1"/>
        <end position="24"/>
    </location>
</feature>
<dbReference type="RefSeq" id="WP_311877311.1">
    <property type="nucleotide sequence ID" value="NZ_JARQBZ010000021.1"/>
</dbReference>